<proteinExistence type="predicted"/>
<organism evidence="1">
    <name type="scientific">Trepomonas sp. PC1</name>
    <dbReference type="NCBI Taxonomy" id="1076344"/>
    <lineage>
        <taxon>Eukaryota</taxon>
        <taxon>Metamonada</taxon>
        <taxon>Diplomonadida</taxon>
        <taxon>Hexamitidae</taxon>
        <taxon>Hexamitinae</taxon>
        <taxon>Trepomonas</taxon>
    </lineage>
</organism>
<evidence type="ECO:0000313" key="1">
    <source>
        <dbReference type="EMBL" id="JAP89959.1"/>
    </source>
</evidence>
<protein>
    <submittedName>
        <fullName evidence="1">Uncharacterized protein</fullName>
    </submittedName>
</protein>
<dbReference type="EMBL" id="GDID01006647">
    <property type="protein sequence ID" value="JAP89959.1"/>
    <property type="molecule type" value="Transcribed_RNA"/>
</dbReference>
<gene>
    <name evidence="1" type="ORF">TPC1_30546</name>
</gene>
<name>A0A146K344_9EUKA</name>
<dbReference type="SUPFAM" id="SSF69322">
    <property type="entry name" value="Tricorn protease domain 2"/>
    <property type="match status" value="1"/>
</dbReference>
<dbReference type="AlphaFoldDB" id="A0A146K344"/>
<accession>A0A146K344</accession>
<feature type="non-terminal residue" evidence="1">
    <location>
        <position position="1"/>
    </location>
</feature>
<sequence>KEFQSTELKSDFIAVSLKDNKTTLYIARKFLIDVHQFDEQQIANRFKPISIPEKDYTIMMLRTGAGSEVYCLIQVKNVYKIYTLSINSAELLIEFEQCPKDFNIDNKSRLYVISGNELWATNLKNKSNLKKLEVIHENSVFYSLNDETVLVAQNKLRFLTQYQRSIVEFDGYITGLCYSPQFVAVIINKTDIEVIEGIRKRPFVTSTVQLEEAVCVDGQIFYSFKDASQPNKVMNKLAICNAQQKTLQVTTRVKYDLCRIFPCGKYLLTVGKQGQVQLINPLINKSVEITDAMVKSHRLVVNYDVIVNAKSANHQVLFMDRIDGMTKVIDLKTNAIESYDTLDNQIMTQLVGKTLVQIAHDCIQFNTQFEQWQIPASCQQCRIAVDNEKNPDEILIGLISAQGLRCVWYSLSKRQVLKEQTCRVSNIVNVGLSMHYALIMNGGQELSSWDYQMQMNSLGKYQDCSTIQFVGKMGVLIADLGVYFVNEVRPLNYLKFDQHIKSISTQNQVMTIGFLNGDVIHWDVFKQEELMRIQVGENIRDAATNDDRIHVITDTGMNIYQ</sequence>
<reference evidence="1" key="1">
    <citation type="submission" date="2015-07" db="EMBL/GenBank/DDBJ databases">
        <title>Adaptation to a free-living lifestyle via gene acquisitions in the diplomonad Trepomonas sp. PC1.</title>
        <authorList>
            <person name="Xu F."/>
            <person name="Jerlstrom-Hultqvist J."/>
            <person name="Kolisko M."/>
            <person name="Simpson A.G.B."/>
            <person name="Roger A.J."/>
            <person name="Svard S.G."/>
            <person name="Andersson J.O."/>
        </authorList>
    </citation>
    <scope>NUCLEOTIDE SEQUENCE</scope>
    <source>
        <strain evidence="1">PC1</strain>
    </source>
</reference>